<evidence type="ECO:0000256" key="1">
    <source>
        <dbReference type="ARBA" id="ARBA00004308"/>
    </source>
</evidence>
<comment type="subcellular location">
    <subcellularLocation>
        <location evidence="1">Endomembrane system</location>
    </subcellularLocation>
</comment>
<dbReference type="InterPro" id="IPR043573">
    <property type="entry name" value="Fig4-like"/>
</dbReference>
<dbReference type="PANTHER" id="PTHR45738">
    <property type="entry name" value="POLYPHOSPHOINOSITIDE PHOSPHATASE"/>
    <property type="match status" value="1"/>
</dbReference>
<feature type="domain" description="SAC" evidence="4">
    <location>
        <begin position="54"/>
        <end position="391"/>
    </location>
</feature>
<evidence type="ECO:0000313" key="5">
    <source>
        <dbReference type="EMBL" id="CRZ05498.1"/>
    </source>
</evidence>
<keyword evidence="2" id="KW-0378">Hydrolase</keyword>
<accession>A0A0H5QU10</accession>
<keyword evidence="3" id="KW-0472">Membrane</keyword>
<name>A0A0H5QU10_9EUKA</name>
<dbReference type="Pfam" id="PF02383">
    <property type="entry name" value="Syja_N"/>
    <property type="match status" value="1"/>
</dbReference>
<protein>
    <recommendedName>
        <fullName evidence="4">SAC domain-containing protein</fullName>
    </recommendedName>
</protein>
<proteinExistence type="predicted"/>
<organism evidence="5">
    <name type="scientific">Spongospora subterranea</name>
    <dbReference type="NCBI Taxonomy" id="70186"/>
    <lineage>
        <taxon>Eukaryota</taxon>
        <taxon>Sar</taxon>
        <taxon>Rhizaria</taxon>
        <taxon>Endomyxa</taxon>
        <taxon>Phytomyxea</taxon>
        <taxon>Plasmodiophorida</taxon>
        <taxon>Plasmodiophoridae</taxon>
        <taxon>Spongospora</taxon>
    </lineage>
</organism>
<evidence type="ECO:0000259" key="4">
    <source>
        <dbReference type="PROSITE" id="PS50275"/>
    </source>
</evidence>
<sequence>MLVTESKKVGQIGPHSIYTITSTALIPIASSSSLEQHGITSQDRVNETRYKSLLSTLDVTENFYFSYTYDLTRSLQSNMSESGCPPCTDFIWNHYLIQNASDIEPIWFVNLIHGYFEERRLLFSGGKPLSLFLLSRKCTKFAGTRYLKRGLSAEGYCANDVETEQICHDRDQVDVYDTGVYTSYSQYRASIPLFWTQEPNAMVARPNILIQIADPTAQAMRLHFQRTLERHGAPCICLNLIRLTEPIIRETRLGLPFREGVEYLNKFAVPNHQIEHIEFDFKTTAKDRTLNVAEELGRISAHILNRTAFFHSGLSQTPGFRQSGICRSNCIDSLDRTNAAQYCIGKVALGRQLYFMGLLSTRFLPQESPLVKLLLDMYERMGDCLAMQYGGSQMHRQIKRDKTQIANSSVPVLYRLRTPNKPKEILVSLLRHYQNSFQDKDKQDAYNLFLGVFRPLSSSCCLWDISSDFYLHNSRRSLSERLKLADNPVITPYNWTQEFVNRFNARRCASVDPPILCYSGQAASDSFFFHKYDLDSVTLFDEEFERLSYESVSIQPSKEFSQQNTPGVVARILRNLYPRNNDLEESEHSSRSENDHKEDCQAVHPLLFGSFPYNRVLSDSITESDLAITGFRFCYPFCLQTHSHISDYTSSDVTSSVYNAALLDLPGAAIITGLVLPDINSY</sequence>
<dbReference type="PANTHER" id="PTHR45738:SF5">
    <property type="entry name" value="POLYPHOSPHOINOSITIDE PHOSPHATASE"/>
    <property type="match status" value="1"/>
</dbReference>
<reference evidence="5" key="1">
    <citation type="submission" date="2015-04" db="EMBL/GenBank/DDBJ databases">
        <title>The genome sequence of the plant pathogenic Rhizarian Plasmodiophora brassicae reveals insights in its biotrophic life cycle and the origin of chitin synthesis.</title>
        <authorList>
            <person name="Schwelm A."/>
            <person name="Fogelqvist J."/>
            <person name="Knaust A."/>
            <person name="Julke S."/>
            <person name="Lilja T."/>
            <person name="Dhandapani V."/>
            <person name="Bonilla-Rosso G."/>
            <person name="Karlsson M."/>
            <person name="Shevchenko A."/>
            <person name="Choi S.R."/>
            <person name="Kim H.G."/>
            <person name="Park J.Y."/>
            <person name="Lim Y.P."/>
            <person name="Ludwig-Muller J."/>
            <person name="Dixelius C."/>
        </authorList>
    </citation>
    <scope>NUCLEOTIDE SEQUENCE</scope>
    <source>
        <tissue evidence="5">Potato root galls</tissue>
    </source>
</reference>
<dbReference type="PROSITE" id="PS50275">
    <property type="entry name" value="SAC"/>
    <property type="match status" value="1"/>
</dbReference>
<dbReference type="GO" id="GO:0046856">
    <property type="term" value="P:phosphatidylinositol dephosphorylation"/>
    <property type="evidence" value="ECO:0007669"/>
    <property type="project" value="InterPro"/>
</dbReference>
<dbReference type="GO" id="GO:0012505">
    <property type="term" value="C:endomembrane system"/>
    <property type="evidence" value="ECO:0007669"/>
    <property type="project" value="UniProtKB-SubCell"/>
</dbReference>
<evidence type="ECO:0000256" key="2">
    <source>
        <dbReference type="ARBA" id="ARBA00022801"/>
    </source>
</evidence>
<evidence type="ECO:0000256" key="3">
    <source>
        <dbReference type="ARBA" id="ARBA00023136"/>
    </source>
</evidence>
<dbReference type="GO" id="GO:0043813">
    <property type="term" value="F:phosphatidylinositol-3,5-bisphosphate 5-phosphatase activity"/>
    <property type="evidence" value="ECO:0007669"/>
    <property type="project" value="InterPro"/>
</dbReference>
<dbReference type="InterPro" id="IPR002013">
    <property type="entry name" value="SAC_dom"/>
</dbReference>
<dbReference type="AlphaFoldDB" id="A0A0H5QU10"/>
<dbReference type="EMBL" id="HACM01005056">
    <property type="protein sequence ID" value="CRZ05498.1"/>
    <property type="molecule type" value="Transcribed_RNA"/>
</dbReference>